<organism evidence="2 3">
    <name type="scientific">Zophobas morio</name>
    <dbReference type="NCBI Taxonomy" id="2755281"/>
    <lineage>
        <taxon>Eukaryota</taxon>
        <taxon>Metazoa</taxon>
        <taxon>Ecdysozoa</taxon>
        <taxon>Arthropoda</taxon>
        <taxon>Hexapoda</taxon>
        <taxon>Insecta</taxon>
        <taxon>Pterygota</taxon>
        <taxon>Neoptera</taxon>
        <taxon>Endopterygota</taxon>
        <taxon>Coleoptera</taxon>
        <taxon>Polyphaga</taxon>
        <taxon>Cucujiformia</taxon>
        <taxon>Tenebrionidae</taxon>
        <taxon>Zophobas</taxon>
    </lineage>
</organism>
<proteinExistence type="predicted"/>
<evidence type="ECO:0000313" key="2">
    <source>
        <dbReference type="EMBL" id="KAJ3662122.1"/>
    </source>
</evidence>
<dbReference type="Proteomes" id="UP001168821">
    <property type="component" value="Unassembled WGS sequence"/>
</dbReference>
<protein>
    <recommendedName>
        <fullName evidence="4">Small integral membrane protein 4</fullName>
    </recommendedName>
</protein>
<dbReference type="Pfam" id="PF15114">
    <property type="entry name" value="UPF0640"/>
    <property type="match status" value="1"/>
</dbReference>
<dbReference type="EMBL" id="JALNTZ010000002">
    <property type="protein sequence ID" value="KAJ3662122.1"/>
    <property type="molecule type" value="Genomic_DNA"/>
</dbReference>
<dbReference type="InterPro" id="IPR028183">
    <property type="entry name" value="UQCC5"/>
</dbReference>
<reference evidence="2" key="1">
    <citation type="journal article" date="2023" name="G3 (Bethesda)">
        <title>Whole genome assemblies of Zophobas morio and Tenebrio molitor.</title>
        <authorList>
            <person name="Kaur S."/>
            <person name="Stinson S.A."/>
            <person name="diCenzo G.C."/>
        </authorList>
    </citation>
    <scope>NUCLEOTIDE SEQUENCE</scope>
    <source>
        <strain evidence="2">QUZm001</strain>
    </source>
</reference>
<keyword evidence="3" id="KW-1185">Reference proteome</keyword>
<keyword evidence="1" id="KW-0812">Transmembrane</keyword>
<keyword evidence="1" id="KW-1133">Transmembrane helix</keyword>
<evidence type="ECO:0008006" key="4">
    <source>
        <dbReference type="Google" id="ProtNLM"/>
    </source>
</evidence>
<name>A0AA38MNJ0_9CUCU</name>
<gene>
    <name evidence="2" type="ORF">Zmor_006481</name>
</gene>
<accession>A0AA38MNJ0</accession>
<dbReference type="PANTHER" id="PTHR35250">
    <property type="entry name" value="SMALL INTEGRAL MEMBRANE PROTEIN 4"/>
    <property type="match status" value="1"/>
</dbReference>
<feature type="transmembrane region" description="Helical" evidence="1">
    <location>
        <begin position="21"/>
        <end position="43"/>
    </location>
</feature>
<dbReference type="PANTHER" id="PTHR35250:SF1">
    <property type="entry name" value="UBIQUINOL-CYTOCHROME-C REDUCTASE COMPLEX ASSEMBLY FACTOR 5"/>
    <property type="match status" value="1"/>
</dbReference>
<sequence>MNIKRSIRFQQILNKWPGKKYIGEYRFLPLFFILGAVLEYSMINWQVGETNFYRVYKIRQAKNIVEETLA</sequence>
<comment type="caution">
    <text evidence="2">The sequence shown here is derived from an EMBL/GenBank/DDBJ whole genome shotgun (WGS) entry which is preliminary data.</text>
</comment>
<evidence type="ECO:0000313" key="3">
    <source>
        <dbReference type="Proteomes" id="UP001168821"/>
    </source>
</evidence>
<evidence type="ECO:0000256" key="1">
    <source>
        <dbReference type="SAM" id="Phobius"/>
    </source>
</evidence>
<dbReference type="AlphaFoldDB" id="A0AA38MNJ0"/>
<keyword evidence="1" id="KW-0472">Membrane</keyword>